<evidence type="ECO:0000256" key="1">
    <source>
        <dbReference type="SAM" id="Coils"/>
    </source>
</evidence>
<dbReference type="AlphaFoldDB" id="A0A2U3DA96"/>
<dbReference type="RefSeq" id="WP_109429971.1">
    <property type="nucleotide sequence ID" value="NZ_MPDK01000005.1"/>
</dbReference>
<name>A0A2U3DA96_SULT2</name>
<organism evidence="2 3">
    <name type="scientific">Sulfoacidibacillus thermotolerans</name>
    <name type="common">Acidibacillus sulfuroxidans</name>
    <dbReference type="NCBI Taxonomy" id="1765684"/>
    <lineage>
        <taxon>Bacteria</taxon>
        <taxon>Bacillati</taxon>
        <taxon>Bacillota</taxon>
        <taxon>Bacilli</taxon>
        <taxon>Bacillales</taxon>
        <taxon>Alicyclobacillaceae</taxon>
        <taxon>Sulfoacidibacillus</taxon>
    </lineage>
</organism>
<keyword evidence="3" id="KW-1185">Reference proteome</keyword>
<dbReference type="Proteomes" id="UP000245380">
    <property type="component" value="Unassembled WGS sequence"/>
</dbReference>
<dbReference type="EMBL" id="MPDK01000005">
    <property type="protein sequence ID" value="PWI58182.1"/>
    <property type="molecule type" value="Genomic_DNA"/>
</dbReference>
<dbReference type="InterPro" id="IPR017524">
    <property type="entry name" value="SASP_thioredoxin-like"/>
</dbReference>
<proteinExistence type="predicted"/>
<comment type="caution">
    <text evidence="2">The sequence shown here is derived from an EMBL/GenBank/DDBJ whole genome shotgun (WGS) entry which is preliminary data.</text>
</comment>
<evidence type="ECO:0000313" key="2">
    <source>
        <dbReference type="EMBL" id="PWI58182.1"/>
    </source>
</evidence>
<accession>A0A2U3DA96</accession>
<evidence type="ECO:0000313" key="3">
    <source>
        <dbReference type="Proteomes" id="UP000245380"/>
    </source>
</evidence>
<feature type="coiled-coil region" evidence="1">
    <location>
        <begin position="11"/>
        <end position="38"/>
    </location>
</feature>
<keyword evidence="1" id="KW-0175">Coiled coil</keyword>
<dbReference type="Pfam" id="PF19824">
    <property type="entry name" value="Tlp"/>
    <property type="match status" value="1"/>
</dbReference>
<reference evidence="2 3" key="1">
    <citation type="submission" date="2016-11" db="EMBL/GenBank/DDBJ databases">
        <title>Comparative genomics of Acidibacillus ferroxidans species.</title>
        <authorList>
            <person name="Oliveira G."/>
            <person name="Nunes G."/>
            <person name="Oliveira R."/>
            <person name="Araujo F."/>
            <person name="Salim A."/>
            <person name="Scholte L."/>
            <person name="Morais D."/>
            <person name="Nancucheo I."/>
            <person name="Johnson D.B."/>
            <person name="Grail B."/>
            <person name="Bittencourt J."/>
            <person name="Valadares R."/>
        </authorList>
    </citation>
    <scope>NUCLEOTIDE SEQUENCE [LARGE SCALE GENOMIC DNA]</scope>
    <source>
        <strain evidence="2 3">Y002</strain>
    </source>
</reference>
<sequence>MAHPNGQNDRVGKLKEIIANTEQNMEQAEEILQTQALSEQQREQLEFTNSHRQASLREFKEELDEEFKH</sequence>
<protein>
    <recommendedName>
        <fullName evidence="4">Small, acid-soluble spore protein Tlp</fullName>
    </recommendedName>
</protein>
<gene>
    <name evidence="2" type="ORF">BM613_04415</name>
</gene>
<evidence type="ECO:0008006" key="4">
    <source>
        <dbReference type="Google" id="ProtNLM"/>
    </source>
</evidence>